<sequence length="120" mass="12470">MPRPREVSLLAAILGAGGVAHLVRPRTFEPLMPAWVPAHREVILGSGVVELVCAAGLLGARTRRPAGWASAALLIGVFPGNLKMAGDAARSDSGAFKAAAYGRLPLQLPMVRIALRAARG</sequence>
<dbReference type="Proteomes" id="UP000649179">
    <property type="component" value="Unassembled WGS sequence"/>
</dbReference>
<evidence type="ECO:0000313" key="1">
    <source>
        <dbReference type="EMBL" id="GGF38607.1"/>
    </source>
</evidence>
<organism evidence="1 2">
    <name type="scientific">Marmoricola endophyticus</name>
    <dbReference type="NCBI Taxonomy" id="2040280"/>
    <lineage>
        <taxon>Bacteria</taxon>
        <taxon>Bacillati</taxon>
        <taxon>Actinomycetota</taxon>
        <taxon>Actinomycetes</taxon>
        <taxon>Propionibacteriales</taxon>
        <taxon>Nocardioidaceae</taxon>
        <taxon>Marmoricola</taxon>
    </lineage>
</organism>
<dbReference type="EMBL" id="BMKQ01000001">
    <property type="protein sequence ID" value="GGF38607.1"/>
    <property type="molecule type" value="Genomic_DNA"/>
</dbReference>
<dbReference type="PANTHER" id="PTHR36974:SF1">
    <property type="entry name" value="DOXX FAMILY MEMBRANE PROTEIN"/>
    <property type="match status" value="1"/>
</dbReference>
<accession>A0A917BDE2</accession>
<keyword evidence="2" id="KW-1185">Reference proteome</keyword>
<protein>
    <submittedName>
        <fullName evidence="1">Membrane protein</fullName>
    </submittedName>
</protein>
<dbReference type="PANTHER" id="PTHR36974">
    <property type="entry name" value="MEMBRANE PROTEIN-RELATED"/>
    <property type="match status" value="1"/>
</dbReference>
<evidence type="ECO:0000313" key="2">
    <source>
        <dbReference type="Proteomes" id="UP000649179"/>
    </source>
</evidence>
<comment type="caution">
    <text evidence="1">The sequence shown here is derived from an EMBL/GenBank/DDBJ whole genome shotgun (WGS) entry which is preliminary data.</text>
</comment>
<proteinExistence type="predicted"/>
<name>A0A917BDE2_9ACTN</name>
<dbReference type="RefSeq" id="WP_188778824.1">
    <property type="nucleotide sequence ID" value="NZ_BMKQ01000001.1"/>
</dbReference>
<gene>
    <name evidence="1" type="ORF">GCM10011519_10250</name>
</gene>
<reference evidence="1" key="1">
    <citation type="journal article" date="2014" name="Int. J. Syst. Evol. Microbiol.">
        <title>Complete genome sequence of Corynebacterium casei LMG S-19264T (=DSM 44701T), isolated from a smear-ripened cheese.</title>
        <authorList>
            <consortium name="US DOE Joint Genome Institute (JGI-PGF)"/>
            <person name="Walter F."/>
            <person name="Albersmeier A."/>
            <person name="Kalinowski J."/>
            <person name="Ruckert C."/>
        </authorList>
    </citation>
    <scope>NUCLEOTIDE SEQUENCE</scope>
    <source>
        <strain evidence="1">CGMCC 1.16067</strain>
    </source>
</reference>
<reference evidence="1" key="2">
    <citation type="submission" date="2020-09" db="EMBL/GenBank/DDBJ databases">
        <authorList>
            <person name="Sun Q."/>
            <person name="Zhou Y."/>
        </authorList>
    </citation>
    <scope>NUCLEOTIDE SEQUENCE</scope>
    <source>
        <strain evidence="1">CGMCC 1.16067</strain>
    </source>
</reference>
<dbReference type="AlphaFoldDB" id="A0A917BDE2"/>